<evidence type="ECO:0000313" key="2">
    <source>
        <dbReference type="Proteomes" id="UP001377160"/>
    </source>
</evidence>
<dbReference type="Gene3D" id="1.10.246.130">
    <property type="match status" value="1"/>
</dbReference>
<name>A0ABU9G175_9VIBR</name>
<organism evidence="1 2">
    <name type="scientific">Vibrio echinoideorum</name>
    <dbReference type="NCBI Taxonomy" id="2100116"/>
    <lineage>
        <taxon>Bacteria</taxon>
        <taxon>Pseudomonadati</taxon>
        <taxon>Pseudomonadota</taxon>
        <taxon>Gammaproteobacteria</taxon>
        <taxon>Vibrionales</taxon>
        <taxon>Vibrionaceae</taxon>
        <taxon>Vibrio</taxon>
    </lineage>
</organism>
<comment type="caution">
    <text evidence="1">The sequence shown here is derived from an EMBL/GenBank/DDBJ whole genome shotgun (WGS) entry which is preliminary data.</text>
</comment>
<sequence length="72" mass="7974">SRLAFADRGMYMADQDYVPMPTQRLVNTDYLQERAQIITAAKALASAPSGTPPWDDAMQRNQDISIDLPSTS</sequence>
<feature type="non-terminal residue" evidence="1">
    <location>
        <position position="1"/>
    </location>
</feature>
<feature type="non-terminal residue" evidence="1">
    <location>
        <position position="72"/>
    </location>
</feature>
<keyword evidence="2" id="KW-1185">Reference proteome</keyword>
<dbReference type="InterPro" id="IPR029055">
    <property type="entry name" value="Ntn_hydrolases_N"/>
</dbReference>
<dbReference type="SUPFAM" id="SSF56235">
    <property type="entry name" value="N-terminal nucleophile aminohydrolases (Ntn hydrolases)"/>
    <property type="match status" value="1"/>
</dbReference>
<dbReference type="InterPro" id="IPR043138">
    <property type="entry name" value="GGT_lsub"/>
</dbReference>
<dbReference type="EMBL" id="JBANDX010000225">
    <property type="protein sequence ID" value="MEL0611399.1"/>
    <property type="molecule type" value="Genomic_DNA"/>
</dbReference>
<evidence type="ECO:0000313" key="1">
    <source>
        <dbReference type="EMBL" id="MEL0611399.1"/>
    </source>
</evidence>
<accession>A0ABU9G175</accession>
<protein>
    <submittedName>
        <fullName evidence="1">Gamma-glutamyltransferase</fullName>
    </submittedName>
</protein>
<reference evidence="1 2" key="1">
    <citation type="submission" date="2024-02" db="EMBL/GenBank/DDBJ databases">
        <title>Bacteria isolated from the canopy kelp, Nereocystis luetkeana.</title>
        <authorList>
            <person name="Pfister C.A."/>
            <person name="Younker I.T."/>
            <person name="Light S.H."/>
        </authorList>
    </citation>
    <scope>NUCLEOTIDE SEQUENCE [LARGE SCALE GENOMIC DNA]</scope>
    <source>
        <strain evidence="1 2">TI.1.15</strain>
    </source>
</reference>
<proteinExistence type="predicted"/>
<dbReference type="Proteomes" id="UP001377160">
    <property type="component" value="Unassembled WGS sequence"/>
</dbReference>
<gene>
    <name evidence="1" type="ORF">V8Z71_24300</name>
</gene>